<evidence type="ECO:0000313" key="3">
    <source>
        <dbReference type="Proteomes" id="UP000324222"/>
    </source>
</evidence>
<organism evidence="2 3">
    <name type="scientific">Portunus trituberculatus</name>
    <name type="common">Swimming crab</name>
    <name type="synonym">Neptunus trituberculatus</name>
    <dbReference type="NCBI Taxonomy" id="210409"/>
    <lineage>
        <taxon>Eukaryota</taxon>
        <taxon>Metazoa</taxon>
        <taxon>Ecdysozoa</taxon>
        <taxon>Arthropoda</taxon>
        <taxon>Crustacea</taxon>
        <taxon>Multicrustacea</taxon>
        <taxon>Malacostraca</taxon>
        <taxon>Eumalacostraca</taxon>
        <taxon>Eucarida</taxon>
        <taxon>Decapoda</taxon>
        <taxon>Pleocyemata</taxon>
        <taxon>Brachyura</taxon>
        <taxon>Eubrachyura</taxon>
        <taxon>Portunoidea</taxon>
        <taxon>Portunidae</taxon>
        <taxon>Portuninae</taxon>
        <taxon>Portunus</taxon>
    </lineage>
</organism>
<name>A0A5B7GZK1_PORTR</name>
<feature type="transmembrane region" description="Helical" evidence="1">
    <location>
        <begin position="93"/>
        <end position="113"/>
    </location>
</feature>
<keyword evidence="1" id="KW-1133">Transmembrane helix</keyword>
<sequence length="114" mass="12724">MEHNISYCIRLIGAVFRNPRHDWVLFSIVTEFFVVEEGQRGTGTREDKGELVRENNSSSAPCQLRGSSLHIVCAATYLVSVIALLRVSYIGNLLFVSFFSVFLSSSSVLCLFLS</sequence>
<evidence type="ECO:0008006" key="4">
    <source>
        <dbReference type="Google" id="ProtNLM"/>
    </source>
</evidence>
<evidence type="ECO:0000256" key="1">
    <source>
        <dbReference type="SAM" id="Phobius"/>
    </source>
</evidence>
<dbReference type="AlphaFoldDB" id="A0A5B7GZK1"/>
<dbReference type="EMBL" id="VSRR010020110">
    <property type="protein sequence ID" value="MPC62845.1"/>
    <property type="molecule type" value="Genomic_DNA"/>
</dbReference>
<dbReference type="Proteomes" id="UP000324222">
    <property type="component" value="Unassembled WGS sequence"/>
</dbReference>
<evidence type="ECO:0000313" key="2">
    <source>
        <dbReference type="EMBL" id="MPC62845.1"/>
    </source>
</evidence>
<keyword evidence="1" id="KW-0812">Transmembrane</keyword>
<gene>
    <name evidence="2" type="ORF">E2C01_056935</name>
</gene>
<reference evidence="2 3" key="1">
    <citation type="submission" date="2019-05" db="EMBL/GenBank/DDBJ databases">
        <title>Another draft genome of Portunus trituberculatus and its Hox gene families provides insights of decapod evolution.</title>
        <authorList>
            <person name="Jeong J.-H."/>
            <person name="Song I."/>
            <person name="Kim S."/>
            <person name="Choi T."/>
            <person name="Kim D."/>
            <person name="Ryu S."/>
            <person name="Kim W."/>
        </authorList>
    </citation>
    <scope>NUCLEOTIDE SEQUENCE [LARGE SCALE GENOMIC DNA]</scope>
    <source>
        <tissue evidence="2">Muscle</tissue>
    </source>
</reference>
<keyword evidence="1" id="KW-0472">Membrane</keyword>
<feature type="transmembrane region" description="Helical" evidence="1">
    <location>
        <begin position="69"/>
        <end position="87"/>
    </location>
</feature>
<comment type="caution">
    <text evidence="2">The sequence shown here is derived from an EMBL/GenBank/DDBJ whole genome shotgun (WGS) entry which is preliminary data.</text>
</comment>
<accession>A0A5B7GZK1</accession>
<keyword evidence="3" id="KW-1185">Reference proteome</keyword>
<protein>
    <recommendedName>
        <fullName evidence="4">Transmembrane protein</fullName>
    </recommendedName>
</protein>
<proteinExistence type="predicted"/>